<evidence type="ECO:0008006" key="3">
    <source>
        <dbReference type="Google" id="ProtNLM"/>
    </source>
</evidence>
<accession>A0ABW4C4L7</accession>
<protein>
    <recommendedName>
        <fullName evidence="3">Phage protein</fullName>
    </recommendedName>
</protein>
<evidence type="ECO:0000313" key="2">
    <source>
        <dbReference type="Proteomes" id="UP001597282"/>
    </source>
</evidence>
<sequence>MDQAIEKVVGEYVRVESRQLKQNAETLHEGILTQLEQFADDPQNEANEEDIEKWVSEGFMADIYFGEEGIEVTAGFDVEELNNQPTWFVTHYSDFPKEELKKLLLRVKED</sequence>
<keyword evidence="2" id="KW-1185">Reference proteome</keyword>
<evidence type="ECO:0000313" key="1">
    <source>
        <dbReference type="EMBL" id="MFD1425518.1"/>
    </source>
</evidence>
<dbReference type="EMBL" id="JBHTNU010000001">
    <property type="protein sequence ID" value="MFD1425518.1"/>
    <property type="molecule type" value="Genomic_DNA"/>
</dbReference>
<name>A0ABW4C4L7_9BACL</name>
<dbReference type="Proteomes" id="UP001597282">
    <property type="component" value="Unassembled WGS sequence"/>
</dbReference>
<organism evidence="1 2">
    <name type="scientific">Kroppenstedtia sanguinis</name>
    <dbReference type="NCBI Taxonomy" id="1380684"/>
    <lineage>
        <taxon>Bacteria</taxon>
        <taxon>Bacillati</taxon>
        <taxon>Bacillota</taxon>
        <taxon>Bacilli</taxon>
        <taxon>Bacillales</taxon>
        <taxon>Thermoactinomycetaceae</taxon>
        <taxon>Kroppenstedtia</taxon>
    </lineage>
</organism>
<proteinExistence type="predicted"/>
<dbReference type="RefSeq" id="WP_380162328.1">
    <property type="nucleotide sequence ID" value="NZ_JBHTNU010000001.1"/>
</dbReference>
<comment type="caution">
    <text evidence="1">The sequence shown here is derived from an EMBL/GenBank/DDBJ whole genome shotgun (WGS) entry which is preliminary data.</text>
</comment>
<gene>
    <name evidence="1" type="ORF">ACFQ4Y_01040</name>
</gene>
<reference evidence="2" key="1">
    <citation type="journal article" date="2019" name="Int. J. Syst. Evol. Microbiol.">
        <title>The Global Catalogue of Microorganisms (GCM) 10K type strain sequencing project: providing services to taxonomists for standard genome sequencing and annotation.</title>
        <authorList>
            <consortium name="The Broad Institute Genomics Platform"/>
            <consortium name="The Broad Institute Genome Sequencing Center for Infectious Disease"/>
            <person name="Wu L."/>
            <person name="Ma J."/>
        </authorList>
    </citation>
    <scope>NUCLEOTIDE SEQUENCE [LARGE SCALE GENOMIC DNA]</scope>
    <source>
        <strain evidence="2">S1</strain>
    </source>
</reference>